<accession>A0ACC0B3B0</accession>
<keyword evidence="2" id="KW-1185">Reference proteome</keyword>
<gene>
    <name evidence="1" type="ORF">M9H77_16980</name>
</gene>
<proteinExistence type="predicted"/>
<sequence length="373" mass="43366">MLKREKIKEASRVEESSRGIKLPQAKIEIEESVEVHVEEEMSKEDFCDSMNDISFEEEESIEIERKDRVEEKERLDEKSSFFDCISSLGVANHHTFGFLENNSYGFDGSLFSLLGDRCVKFQEEVVEHFQYVLTSLDTYVNDLVEQILVDKPLLVVKGLLEHFWHRLKFLFVERSFKTLFEKAFGSNSFMCIIRSSCCQRSLKTKWVLILKLLTLIFHDILDTISLVADSFASWTLMKGMIPSDFLVLFVRNFLFKKVEGYLCSLIGDLLNKSIRRNVEKCAYMVPSFETFAIALKEISPFENHFLNVDVQLESRCDDHKLLIGIEVSKDFLIETILGLQFYLLHFEESMFLLICENKKKSGFGVLKVFHIVL</sequence>
<evidence type="ECO:0000313" key="1">
    <source>
        <dbReference type="EMBL" id="KAI5667127.1"/>
    </source>
</evidence>
<comment type="caution">
    <text evidence="1">The sequence shown here is derived from an EMBL/GenBank/DDBJ whole genome shotgun (WGS) entry which is preliminary data.</text>
</comment>
<name>A0ACC0B3B0_CATRO</name>
<evidence type="ECO:0000313" key="2">
    <source>
        <dbReference type="Proteomes" id="UP001060085"/>
    </source>
</evidence>
<reference evidence="2" key="1">
    <citation type="journal article" date="2023" name="Nat. Plants">
        <title>Single-cell RNA sequencing provides a high-resolution roadmap for understanding the multicellular compartmentation of specialized metabolism.</title>
        <authorList>
            <person name="Sun S."/>
            <person name="Shen X."/>
            <person name="Li Y."/>
            <person name="Li Y."/>
            <person name="Wang S."/>
            <person name="Li R."/>
            <person name="Zhang H."/>
            <person name="Shen G."/>
            <person name="Guo B."/>
            <person name="Wei J."/>
            <person name="Xu J."/>
            <person name="St-Pierre B."/>
            <person name="Chen S."/>
            <person name="Sun C."/>
        </authorList>
    </citation>
    <scope>NUCLEOTIDE SEQUENCE [LARGE SCALE GENOMIC DNA]</scope>
</reference>
<protein>
    <submittedName>
        <fullName evidence="1">Uncharacterized protein</fullName>
    </submittedName>
</protein>
<organism evidence="1 2">
    <name type="scientific">Catharanthus roseus</name>
    <name type="common">Madagascar periwinkle</name>
    <name type="synonym">Vinca rosea</name>
    <dbReference type="NCBI Taxonomy" id="4058"/>
    <lineage>
        <taxon>Eukaryota</taxon>
        <taxon>Viridiplantae</taxon>
        <taxon>Streptophyta</taxon>
        <taxon>Embryophyta</taxon>
        <taxon>Tracheophyta</taxon>
        <taxon>Spermatophyta</taxon>
        <taxon>Magnoliopsida</taxon>
        <taxon>eudicotyledons</taxon>
        <taxon>Gunneridae</taxon>
        <taxon>Pentapetalae</taxon>
        <taxon>asterids</taxon>
        <taxon>lamiids</taxon>
        <taxon>Gentianales</taxon>
        <taxon>Apocynaceae</taxon>
        <taxon>Rauvolfioideae</taxon>
        <taxon>Vinceae</taxon>
        <taxon>Catharanthinae</taxon>
        <taxon>Catharanthus</taxon>
    </lineage>
</organism>
<dbReference type="Proteomes" id="UP001060085">
    <property type="component" value="Linkage Group LG04"/>
</dbReference>
<dbReference type="EMBL" id="CM044704">
    <property type="protein sequence ID" value="KAI5667127.1"/>
    <property type="molecule type" value="Genomic_DNA"/>
</dbReference>